<keyword evidence="4" id="KW-1185">Reference proteome</keyword>
<sequence>MRSGQPGSTTSQYFENPAVGAALGLAYVLVGVGMVVSLLLDSIDLFIVFAAGILVLLLISMVVVFVHEGIATPENKLISTFVLLAIGLGIGLSTVTELSFEVLTGVVIVVGIIAPGLLLEFTDYGRGRGN</sequence>
<reference evidence="2 4" key="1">
    <citation type="submission" date="2022-09" db="EMBL/GenBank/DDBJ databases">
        <title>Enrichment on poylsaccharides allowed isolation of novel metabolic and taxonomic groups of Haloarchaea.</title>
        <authorList>
            <person name="Sorokin D.Y."/>
            <person name="Elcheninov A.G."/>
            <person name="Khizhniak T.V."/>
            <person name="Kolganova T.V."/>
            <person name="Kublanov I.V."/>
        </authorList>
    </citation>
    <scope>NUCLEOTIDE SEQUENCE</scope>
    <source>
        <strain evidence="3 4">AArc-m2/3/4</strain>
        <strain evidence="2">AArc-xg1-1</strain>
    </source>
</reference>
<organism evidence="2 5">
    <name type="scientific">Natronoglomus mannanivorans</name>
    <dbReference type="NCBI Taxonomy" id="2979990"/>
    <lineage>
        <taxon>Archaea</taxon>
        <taxon>Methanobacteriati</taxon>
        <taxon>Methanobacteriota</taxon>
        <taxon>Stenosarchaea group</taxon>
        <taxon>Halobacteria</taxon>
        <taxon>Halobacteriales</taxon>
        <taxon>Natrialbaceae</taxon>
        <taxon>Natronoglomus</taxon>
    </lineage>
</organism>
<evidence type="ECO:0000256" key="1">
    <source>
        <dbReference type="SAM" id="Phobius"/>
    </source>
</evidence>
<evidence type="ECO:0000313" key="5">
    <source>
        <dbReference type="Proteomes" id="UP001321018"/>
    </source>
</evidence>
<evidence type="ECO:0000313" key="2">
    <source>
        <dbReference type="EMBL" id="MCU4742885.1"/>
    </source>
</evidence>
<dbReference type="Proteomes" id="UP001320972">
    <property type="component" value="Unassembled WGS sequence"/>
</dbReference>
<comment type="caution">
    <text evidence="2">The sequence shown here is derived from an EMBL/GenBank/DDBJ whole genome shotgun (WGS) entry which is preliminary data.</text>
</comment>
<feature type="transmembrane region" description="Helical" evidence="1">
    <location>
        <begin position="21"/>
        <end position="40"/>
    </location>
</feature>
<protein>
    <submittedName>
        <fullName evidence="2">Uncharacterized protein</fullName>
    </submittedName>
</protein>
<dbReference type="AlphaFoldDB" id="A0AAP2Z1T3"/>
<keyword evidence="1" id="KW-0812">Transmembrane</keyword>
<feature type="transmembrane region" description="Helical" evidence="1">
    <location>
        <begin position="46"/>
        <end position="66"/>
    </location>
</feature>
<feature type="transmembrane region" description="Helical" evidence="1">
    <location>
        <begin position="78"/>
        <end position="96"/>
    </location>
</feature>
<dbReference type="InterPro" id="IPR058293">
    <property type="entry name" value="DUF7987"/>
</dbReference>
<dbReference type="EMBL" id="JAOPKA010000011">
    <property type="protein sequence ID" value="MCU4742885.1"/>
    <property type="molecule type" value="Genomic_DNA"/>
</dbReference>
<dbReference type="RefSeq" id="WP_338004695.1">
    <property type="nucleotide sequence ID" value="NZ_JAOPKA010000011.1"/>
</dbReference>
<dbReference type="Pfam" id="PF25949">
    <property type="entry name" value="DUF7987"/>
    <property type="match status" value="1"/>
</dbReference>
<keyword evidence="1" id="KW-0472">Membrane</keyword>
<feature type="transmembrane region" description="Helical" evidence="1">
    <location>
        <begin position="102"/>
        <end position="121"/>
    </location>
</feature>
<keyword evidence="1" id="KW-1133">Transmembrane helix</keyword>
<dbReference type="Proteomes" id="UP001321018">
    <property type="component" value="Unassembled WGS sequence"/>
</dbReference>
<gene>
    <name evidence="3" type="ORF">OB955_18865</name>
    <name evidence="2" type="ORF">OB960_15970</name>
</gene>
<evidence type="ECO:0000313" key="4">
    <source>
        <dbReference type="Proteomes" id="UP001320972"/>
    </source>
</evidence>
<evidence type="ECO:0000313" key="3">
    <source>
        <dbReference type="EMBL" id="MCU4974785.1"/>
    </source>
</evidence>
<dbReference type="EMBL" id="JAOPKB010000013">
    <property type="protein sequence ID" value="MCU4974785.1"/>
    <property type="molecule type" value="Genomic_DNA"/>
</dbReference>
<name>A0AAP2Z1T3_9EURY</name>
<accession>A0AAP2Z1T3</accession>
<proteinExistence type="predicted"/>